<dbReference type="InterPro" id="IPR003658">
    <property type="entry name" value="Anti-sigma_ant"/>
</dbReference>
<dbReference type="InterPro" id="IPR036513">
    <property type="entry name" value="STAS_dom_sf"/>
</dbReference>
<dbReference type="CDD" id="cd07043">
    <property type="entry name" value="STAS_anti-anti-sigma_factors"/>
    <property type="match status" value="1"/>
</dbReference>
<organism evidence="3">
    <name type="scientific">mine drainage metagenome</name>
    <dbReference type="NCBI Taxonomy" id="410659"/>
    <lineage>
        <taxon>unclassified sequences</taxon>
        <taxon>metagenomes</taxon>
        <taxon>ecological metagenomes</taxon>
    </lineage>
</organism>
<proteinExistence type="inferred from homology"/>
<dbReference type="AlphaFoldDB" id="A0A1J5QXF2"/>
<dbReference type="SUPFAM" id="SSF52091">
    <property type="entry name" value="SpoIIaa-like"/>
    <property type="match status" value="1"/>
</dbReference>
<comment type="caution">
    <text evidence="3">The sequence shown here is derived from an EMBL/GenBank/DDBJ whole genome shotgun (WGS) entry which is preliminary data.</text>
</comment>
<accession>A0A1J5QXF2</accession>
<name>A0A1J5QXF2_9ZZZZ</name>
<evidence type="ECO:0000256" key="1">
    <source>
        <dbReference type="ARBA" id="ARBA00009013"/>
    </source>
</evidence>
<evidence type="ECO:0000259" key="2">
    <source>
        <dbReference type="PROSITE" id="PS50801"/>
    </source>
</evidence>
<reference evidence="3" key="1">
    <citation type="submission" date="2016-10" db="EMBL/GenBank/DDBJ databases">
        <title>Sequence of Gallionella enrichment culture.</title>
        <authorList>
            <person name="Poehlein A."/>
            <person name="Muehling M."/>
            <person name="Daniel R."/>
        </authorList>
    </citation>
    <scope>NUCLEOTIDE SEQUENCE</scope>
</reference>
<feature type="domain" description="STAS" evidence="2">
    <location>
        <begin position="1"/>
        <end position="92"/>
    </location>
</feature>
<dbReference type="PANTHER" id="PTHR35849:SF2">
    <property type="entry name" value="BLR2341 PROTEIN"/>
    <property type="match status" value="1"/>
</dbReference>
<dbReference type="EMBL" id="MLJW01000839">
    <property type="protein sequence ID" value="OIQ82139.1"/>
    <property type="molecule type" value="Genomic_DNA"/>
</dbReference>
<dbReference type="Gene3D" id="3.30.750.24">
    <property type="entry name" value="STAS domain"/>
    <property type="match status" value="1"/>
</dbReference>
<gene>
    <name evidence="3" type="primary">rsbV_3</name>
    <name evidence="3" type="ORF">GALL_360780</name>
</gene>
<dbReference type="GO" id="GO:0043856">
    <property type="term" value="F:anti-sigma factor antagonist activity"/>
    <property type="evidence" value="ECO:0007669"/>
    <property type="project" value="InterPro"/>
</dbReference>
<sequence length="111" mass="11384">MDISLHEDGARCAVALAGALDIYAAESLRAALLDALSRHAALDLDLSGVDEIDSAGLQVLMAAKALAGAEGGELTMRGHSPAVLEVLELTRLQGYFGDPVVELGAAAREGN</sequence>
<dbReference type="InterPro" id="IPR058548">
    <property type="entry name" value="MlaB-like_STAS"/>
</dbReference>
<dbReference type="Pfam" id="PF13466">
    <property type="entry name" value="STAS_2"/>
    <property type="match status" value="1"/>
</dbReference>
<dbReference type="InterPro" id="IPR052746">
    <property type="entry name" value="MlaB_ABC_Transporter"/>
</dbReference>
<dbReference type="NCBIfam" id="TIGR00377">
    <property type="entry name" value="ant_ant_sig"/>
    <property type="match status" value="1"/>
</dbReference>
<dbReference type="PROSITE" id="PS50801">
    <property type="entry name" value="STAS"/>
    <property type="match status" value="1"/>
</dbReference>
<dbReference type="PANTHER" id="PTHR35849">
    <property type="entry name" value="BLR2341 PROTEIN"/>
    <property type="match status" value="1"/>
</dbReference>
<protein>
    <submittedName>
        <fullName evidence="3">Anti-sigma-B factor antagonist</fullName>
    </submittedName>
</protein>
<comment type="similarity">
    <text evidence="1">Belongs to the anti-sigma-factor antagonist family.</text>
</comment>
<dbReference type="InterPro" id="IPR002645">
    <property type="entry name" value="STAS_dom"/>
</dbReference>
<evidence type="ECO:0000313" key="3">
    <source>
        <dbReference type="EMBL" id="OIQ82139.1"/>
    </source>
</evidence>